<gene>
    <name evidence="1" type="primary">argD_1</name>
    <name evidence="1" type="ORF">NCTC12998_06064</name>
</gene>
<dbReference type="GO" id="GO:0030170">
    <property type="term" value="F:pyridoxal phosphate binding"/>
    <property type="evidence" value="ECO:0007669"/>
    <property type="project" value="InterPro"/>
</dbReference>
<dbReference type="InterPro" id="IPR005814">
    <property type="entry name" value="Aminotrans_3"/>
</dbReference>
<organism evidence="1 2">
    <name type="scientific">Raoultella planticola</name>
    <name type="common">Klebsiella planticola</name>
    <dbReference type="NCBI Taxonomy" id="575"/>
    <lineage>
        <taxon>Bacteria</taxon>
        <taxon>Pseudomonadati</taxon>
        <taxon>Pseudomonadota</taxon>
        <taxon>Gammaproteobacteria</taxon>
        <taxon>Enterobacterales</taxon>
        <taxon>Enterobacteriaceae</taxon>
        <taxon>Klebsiella/Raoultella group</taxon>
        <taxon>Raoultella</taxon>
    </lineage>
</organism>
<dbReference type="AlphaFoldDB" id="A0A485CL07"/>
<dbReference type="EC" id="2.6.1.11" evidence="1"/>
<protein>
    <submittedName>
        <fullName evidence="1">Acetylornithine/succinyldiaminopimelate aminotransferase</fullName>
        <ecNumber evidence="1">2.6.1.11</ecNumber>
    </submittedName>
</protein>
<keyword evidence="1" id="KW-0808">Transferase</keyword>
<dbReference type="EMBL" id="CAADJE010000028">
    <property type="protein sequence ID" value="VFS85419.1"/>
    <property type="molecule type" value="Genomic_DNA"/>
</dbReference>
<evidence type="ECO:0000313" key="2">
    <source>
        <dbReference type="Proteomes" id="UP000345637"/>
    </source>
</evidence>
<dbReference type="SUPFAM" id="SSF53383">
    <property type="entry name" value="PLP-dependent transferases"/>
    <property type="match status" value="1"/>
</dbReference>
<proteinExistence type="predicted"/>
<reference evidence="1 2" key="1">
    <citation type="submission" date="2019-03" db="EMBL/GenBank/DDBJ databases">
        <authorList>
            <consortium name="Pathogen Informatics"/>
        </authorList>
    </citation>
    <scope>NUCLEOTIDE SEQUENCE [LARGE SCALE GENOMIC DNA]</scope>
    <source>
        <strain evidence="1 2">NCTC12998</strain>
    </source>
</reference>
<dbReference type="InterPro" id="IPR015424">
    <property type="entry name" value="PyrdxlP-dep_Trfase"/>
</dbReference>
<evidence type="ECO:0000313" key="1">
    <source>
        <dbReference type="EMBL" id="VFS85419.1"/>
    </source>
</evidence>
<dbReference type="Proteomes" id="UP000345637">
    <property type="component" value="Unassembled WGS sequence"/>
</dbReference>
<keyword evidence="1" id="KW-0032">Aminotransferase</keyword>
<dbReference type="InterPro" id="IPR015422">
    <property type="entry name" value="PyrdxlP-dep_Trfase_small"/>
</dbReference>
<name>A0A485CL07_RAOPL</name>
<sequence length="114" mass="12361">MAGAAFDLINTPEVLEGVKAKRELFVQHLQQIDAQFDLFSDIRGMGLLIGAELKPQYKGRARDFLYAAADAGVMVLKCRAGCDALCPFAGSSTRRILAEGMARFAQAIKQVLNA</sequence>
<dbReference type="GO" id="GO:0003992">
    <property type="term" value="F:N2-acetyl-L-ornithine:2-oxoglutarate 5-aminotransferase activity"/>
    <property type="evidence" value="ECO:0007669"/>
    <property type="project" value="UniProtKB-EC"/>
</dbReference>
<accession>A0A485CL07</accession>
<dbReference type="Gene3D" id="3.90.1150.10">
    <property type="entry name" value="Aspartate Aminotransferase, domain 1"/>
    <property type="match status" value="1"/>
</dbReference>
<dbReference type="Pfam" id="PF00202">
    <property type="entry name" value="Aminotran_3"/>
    <property type="match status" value="1"/>
</dbReference>